<feature type="non-terminal residue" evidence="3">
    <location>
        <position position="244"/>
    </location>
</feature>
<dbReference type="InterPro" id="IPR034268">
    <property type="entry name" value="RBM25_RRM"/>
</dbReference>
<evidence type="ECO:0000259" key="2">
    <source>
        <dbReference type="PROSITE" id="PS50102"/>
    </source>
</evidence>
<dbReference type="Gene3D" id="3.30.70.330">
    <property type="match status" value="1"/>
</dbReference>
<dbReference type="Proteomes" id="UP000274822">
    <property type="component" value="Unassembled WGS sequence"/>
</dbReference>
<sequence>MLQTLSYHQAPVVLSTPALPIVRWLFAHPNGWTTFDPVTERAIENYWDNGTEYTYVTDSHFCDHVLVHLGELYVEVGGRKYAIAPIHPTVRSTAHHRNSTPSPHLVGCRMAHPSPTVAVLLLAEVATPPPALGQQVVVDAEKLTTLFIGNIPPGIGDAWMEKVLKVISQLYASPLVVEAGKTCGTLNKWKRVKDQSGNLQKFGFAEYADPEGVLRALRVIGGEGAMETLMFPALDGSGVTKKLI</sequence>
<accession>A0A433QJY1</accession>
<dbReference type="InterPro" id="IPR012677">
    <property type="entry name" value="Nucleotide-bd_a/b_plait_sf"/>
</dbReference>
<evidence type="ECO:0000256" key="1">
    <source>
        <dbReference type="PROSITE-ProRule" id="PRU00176"/>
    </source>
</evidence>
<evidence type="ECO:0000313" key="3">
    <source>
        <dbReference type="EMBL" id="RUS30066.1"/>
    </source>
</evidence>
<dbReference type="InterPro" id="IPR052768">
    <property type="entry name" value="RBM25"/>
</dbReference>
<name>A0A433QJY1_9FUNG</name>
<gene>
    <name evidence="3" type="ORF">BC938DRAFT_479892</name>
</gene>
<dbReference type="PANTHER" id="PTHR18806:SF4">
    <property type="entry name" value="RNA-BINDING PROTEIN 25"/>
    <property type="match status" value="1"/>
</dbReference>
<dbReference type="CDD" id="cd12446">
    <property type="entry name" value="RRM_RBM25"/>
    <property type="match status" value="1"/>
</dbReference>
<evidence type="ECO:0000313" key="4">
    <source>
        <dbReference type="Proteomes" id="UP000274822"/>
    </source>
</evidence>
<reference evidence="3 4" key="1">
    <citation type="journal article" date="2018" name="New Phytol.">
        <title>Phylogenomics of Endogonaceae and evolution of mycorrhizas within Mucoromycota.</title>
        <authorList>
            <person name="Chang Y."/>
            <person name="Desiro A."/>
            <person name="Na H."/>
            <person name="Sandor L."/>
            <person name="Lipzen A."/>
            <person name="Clum A."/>
            <person name="Barry K."/>
            <person name="Grigoriev I.V."/>
            <person name="Martin F.M."/>
            <person name="Stajich J.E."/>
            <person name="Smith M.E."/>
            <person name="Bonito G."/>
            <person name="Spatafora J.W."/>
        </authorList>
    </citation>
    <scope>NUCLEOTIDE SEQUENCE [LARGE SCALE GENOMIC DNA]</scope>
    <source>
        <strain evidence="3 4">AD002</strain>
    </source>
</reference>
<comment type="caution">
    <text evidence="3">The sequence shown here is derived from an EMBL/GenBank/DDBJ whole genome shotgun (WGS) entry which is preliminary data.</text>
</comment>
<dbReference type="InterPro" id="IPR037197">
    <property type="entry name" value="WWE_dom_sf"/>
</dbReference>
<keyword evidence="4" id="KW-1185">Reference proteome</keyword>
<proteinExistence type="predicted"/>
<dbReference type="GO" id="GO:0003729">
    <property type="term" value="F:mRNA binding"/>
    <property type="evidence" value="ECO:0007669"/>
    <property type="project" value="TreeGrafter"/>
</dbReference>
<organism evidence="3 4">
    <name type="scientific">Jimgerdemannia flammicorona</name>
    <dbReference type="NCBI Taxonomy" id="994334"/>
    <lineage>
        <taxon>Eukaryota</taxon>
        <taxon>Fungi</taxon>
        <taxon>Fungi incertae sedis</taxon>
        <taxon>Mucoromycota</taxon>
        <taxon>Mucoromycotina</taxon>
        <taxon>Endogonomycetes</taxon>
        <taxon>Endogonales</taxon>
        <taxon>Endogonaceae</taxon>
        <taxon>Jimgerdemannia</taxon>
    </lineage>
</organism>
<dbReference type="AlphaFoldDB" id="A0A433QJY1"/>
<dbReference type="EMBL" id="RBNJ01004327">
    <property type="protein sequence ID" value="RUS30066.1"/>
    <property type="molecule type" value="Genomic_DNA"/>
</dbReference>
<keyword evidence="1" id="KW-0694">RNA-binding</keyword>
<protein>
    <recommendedName>
        <fullName evidence="2">RRM domain-containing protein</fullName>
    </recommendedName>
</protein>
<dbReference type="InterPro" id="IPR000504">
    <property type="entry name" value="RRM_dom"/>
</dbReference>
<dbReference type="SUPFAM" id="SSF117839">
    <property type="entry name" value="WWE domain"/>
    <property type="match status" value="1"/>
</dbReference>
<dbReference type="PROSITE" id="PS50102">
    <property type="entry name" value="RRM"/>
    <property type="match status" value="1"/>
</dbReference>
<feature type="domain" description="RRM" evidence="2">
    <location>
        <begin position="144"/>
        <end position="244"/>
    </location>
</feature>
<dbReference type="SUPFAM" id="SSF54928">
    <property type="entry name" value="RNA-binding domain, RBD"/>
    <property type="match status" value="1"/>
</dbReference>
<dbReference type="GO" id="GO:0005681">
    <property type="term" value="C:spliceosomal complex"/>
    <property type="evidence" value="ECO:0007669"/>
    <property type="project" value="TreeGrafter"/>
</dbReference>
<dbReference type="PANTHER" id="PTHR18806">
    <property type="entry name" value="RBM25 PROTEIN"/>
    <property type="match status" value="1"/>
</dbReference>
<dbReference type="InterPro" id="IPR035979">
    <property type="entry name" value="RBD_domain_sf"/>
</dbReference>